<evidence type="ECO:0000313" key="4">
    <source>
        <dbReference type="EMBL" id="KAK2196113.1"/>
    </source>
</evidence>
<dbReference type="Pfam" id="PF25390">
    <property type="entry name" value="WD40_RLD"/>
    <property type="match status" value="1"/>
</dbReference>
<dbReference type="SUPFAM" id="SSF50985">
    <property type="entry name" value="RCC1/BLIP-II"/>
    <property type="match status" value="3"/>
</dbReference>
<dbReference type="RefSeq" id="XP_067802955.1">
    <property type="nucleotide sequence ID" value="XM_067947733.1"/>
</dbReference>
<dbReference type="PANTHER" id="PTHR22870:SF408">
    <property type="entry name" value="OS09G0560450 PROTEIN"/>
    <property type="match status" value="1"/>
</dbReference>
<accession>A0AAD9PJR8</accession>
<dbReference type="PANTHER" id="PTHR22870">
    <property type="entry name" value="REGULATOR OF CHROMOSOME CONDENSATION"/>
    <property type="match status" value="1"/>
</dbReference>
<dbReference type="PRINTS" id="PR00633">
    <property type="entry name" value="RCCNDNSATION"/>
</dbReference>
<feature type="repeat" description="RCC1" evidence="2">
    <location>
        <begin position="566"/>
        <end position="617"/>
    </location>
</feature>
<feature type="repeat" description="RCC1" evidence="2">
    <location>
        <begin position="721"/>
        <end position="774"/>
    </location>
</feature>
<sequence length="1625" mass="177283">MTERLSLNQLEPFFTRLETVSLGLNHGLAVVKNASLGALNVSSHKSAGTSQLYAWGKVQFNVLGLGIGTTCATTPNNIDFFNGRTIAQVACGDYHSCVLVVPPDSRPYNGGTVYSFGLGTGGRLGYSKQTGSQQQQDEHSWCSTGPNPVGCSLGLARKVMHIACGANHTLVTTIDGCMYAWGLGDFGVLGNGGVANAMEPVLVQFPQGIQIILGAAGCRHSLALDISGNCWSWGYGGNGRLGIENVRNLLVPARVVIFDEYELCQIAAGDSHSACLDRFGNVYTWGSHAGGKLGLGHLDRDVFQPRLVESLSGIQIVQIACGSGTMLALDSNGSVYQWGCILGRVDSEIMWTPQPLNVGSGIVHISAGPYSLGIINVFGDLLTWGVGSCFRLGHGTVQDEVVPKFVAQLRNRLVQIKPKSILESVQEHHELAAESSARFVSVGIAHGALVTCTGGVYCWGINRGSGAFELEQKLETLQEPMLLNYFSTKVRVLACGSAHTLVVTAAGVCFAWGANDSGQLGLGDIRHRVFPEQVFAIESAISVFAGHNNSAVITSTRDTFQYDEVGFLYLFGSSSGGKLGLGEDTSANILSPRKCNNISGVYKVALGTSHSLALLQDGTIYACGAAAHGKLGTGPLTVKNLWTWTKVASDAMFIDVAVGQSHSLAVSMDNQLYGWGNCDWLGIIVTNDPNYPVPTPLENVPAAVVKVAACNNHSLVLTMVGEIWAWGDNRNGQLGVMMKSSAIEHVPTPSLVPLDFPILQVVTGPSFSSCINRMGDVFTWGLSADGRLGIGPITNKIVYIPTRVSQAAMALAPLETDAIDNRAGQATALELFINEHRNMDVNMANWNALVALVASQDGVYHRNSLEAFEEDLVRCLDEHVRFILNMRSILQDLDLLSFKLYGSIRAAIGPERSVKPPPRFSNAIKMGQEPEIRRICQYLLLQPGYFCRLLLHGNEHDLTLKILTALYGQVHIPRLLNQIIAALLTCLNEEMKKGEFTMPIVPPRSAFALLLRAYVTLPTNQAANMSLFYGRPLIGLLQSVPNLKVPQPGAQEDVNEKEFMETLGHLGRIVQALGHLVVQMDIDNATQLVFSRLHDILKDRVQRGWLHVETDVEHLHYYPMVPIFIFALLQPWFQQCHLHAGTFAFDLNNIAPEKLKMPPTLVGQYHAISTLLTYLADPSTLMTCSPKCQHMVKIIYKSLTLAVIERLGALVNVGDFFDVSSTLTVLSSHYDPEPIVIQVPAFDFLSFCNSCARQIKVLYLSAHDPLVACIGKIRPMPIDVNVINQARSKRLVYTFRINHAFLIEYRNLAICGYTRIPVPQKLAYRQTCSSSTRSIHTQAGVSNNIKIVACPIIRMPPKRQNVASIMLEALENLVMTKSPSPIPNGPITLDEARQYLSQCTTYNASPLVANYEMAKLATKANEALYNTSRRKSNVALEIATILKARRQHHEYLVQVNLKRVQLDAAQANFKVWAANKRTLLQKCLHMQTTGNLLEPSISRAANVLGVQLYMWKPVPGVPKESQTLCCQKLQDQGLLVAATQGLLALSRIKIKVASPKEASFTLHLQQSVSKQVQELASTTLSIVHLESLLEASQDASQPLFITDQYPQGMCTINSRLLLATLMDLL</sequence>
<dbReference type="GeneID" id="94337010"/>
<keyword evidence="5" id="KW-1185">Reference proteome</keyword>
<feature type="repeat" description="RCC1" evidence="2">
    <location>
        <begin position="280"/>
        <end position="332"/>
    </location>
</feature>
<feature type="repeat" description="RCC1" evidence="2">
    <location>
        <begin position="50"/>
        <end position="102"/>
    </location>
</feature>
<name>A0AAD9PJR8_9APIC</name>
<feature type="repeat" description="RCC1" evidence="2">
    <location>
        <begin position="176"/>
        <end position="227"/>
    </location>
</feature>
<feature type="repeat" description="RCC1" evidence="2">
    <location>
        <begin position="228"/>
        <end position="279"/>
    </location>
</feature>
<evidence type="ECO:0000256" key="2">
    <source>
        <dbReference type="PROSITE-ProRule" id="PRU00235"/>
    </source>
</evidence>
<feature type="domain" description="RCC1-like" evidence="3">
    <location>
        <begin position="568"/>
        <end position="805"/>
    </location>
</feature>
<dbReference type="EMBL" id="JALLKP010000003">
    <property type="protein sequence ID" value="KAK2196113.1"/>
    <property type="molecule type" value="Genomic_DNA"/>
</dbReference>
<keyword evidence="1" id="KW-0677">Repeat</keyword>
<dbReference type="KEGG" id="bdw:94337010"/>
<dbReference type="Gene3D" id="2.130.10.30">
    <property type="entry name" value="Regulator of chromosome condensation 1/beta-lactamase-inhibitor protein II"/>
    <property type="match status" value="4"/>
</dbReference>
<evidence type="ECO:0000256" key="1">
    <source>
        <dbReference type="ARBA" id="ARBA00022737"/>
    </source>
</evidence>
<reference evidence="4" key="1">
    <citation type="journal article" date="2023" name="Nat. Microbiol.">
        <title>Babesia duncani multi-omics identifies virulence factors and drug targets.</title>
        <authorList>
            <person name="Singh P."/>
            <person name="Lonardi S."/>
            <person name="Liang Q."/>
            <person name="Vydyam P."/>
            <person name="Khabirova E."/>
            <person name="Fang T."/>
            <person name="Gihaz S."/>
            <person name="Thekkiniath J."/>
            <person name="Munshi M."/>
            <person name="Abel S."/>
            <person name="Ciampossin L."/>
            <person name="Batugedara G."/>
            <person name="Gupta M."/>
            <person name="Lu X.M."/>
            <person name="Lenz T."/>
            <person name="Chakravarty S."/>
            <person name="Cornillot E."/>
            <person name="Hu Y."/>
            <person name="Ma W."/>
            <person name="Gonzalez L.M."/>
            <person name="Sanchez S."/>
            <person name="Estrada K."/>
            <person name="Sanchez-Flores A."/>
            <person name="Montero E."/>
            <person name="Harb O.S."/>
            <person name="Le Roch K.G."/>
            <person name="Mamoun C.B."/>
        </authorList>
    </citation>
    <scope>NUCLEOTIDE SEQUENCE</scope>
    <source>
        <strain evidence="4">WA1</strain>
    </source>
</reference>
<dbReference type="InterPro" id="IPR000408">
    <property type="entry name" value="Reg_chr_condens"/>
</dbReference>
<evidence type="ECO:0000313" key="5">
    <source>
        <dbReference type="Proteomes" id="UP001214638"/>
    </source>
</evidence>
<feature type="repeat" description="RCC1" evidence="2">
    <location>
        <begin position="670"/>
        <end position="720"/>
    </location>
</feature>
<dbReference type="InterPro" id="IPR051210">
    <property type="entry name" value="Ub_ligase/GEF_domain"/>
</dbReference>
<feature type="repeat" description="RCC1" evidence="2">
    <location>
        <begin position="379"/>
        <end position="436"/>
    </location>
</feature>
<dbReference type="InterPro" id="IPR009091">
    <property type="entry name" value="RCC1/BLIP-II"/>
</dbReference>
<feature type="repeat" description="RCC1" evidence="2">
    <location>
        <begin position="618"/>
        <end position="669"/>
    </location>
</feature>
<evidence type="ECO:0000259" key="3">
    <source>
        <dbReference type="Pfam" id="PF25390"/>
    </source>
</evidence>
<feature type="repeat" description="RCC1" evidence="2">
    <location>
        <begin position="111"/>
        <end position="175"/>
    </location>
</feature>
<dbReference type="PROSITE" id="PS00626">
    <property type="entry name" value="RCC1_2"/>
    <property type="match status" value="1"/>
</dbReference>
<protein>
    <submittedName>
        <fullName evidence="4">Bifunctional Regulator of chromosome condensation</fullName>
    </submittedName>
</protein>
<gene>
    <name evidence="4" type="ORF">BdWA1_002713</name>
</gene>
<comment type="caution">
    <text evidence="4">The sequence shown here is derived from an EMBL/GenBank/DDBJ whole genome shotgun (WGS) entry which is preliminary data.</text>
</comment>
<dbReference type="Pfam" id="PF00415">
    <property type="entry name" value="RCC1"/>
    <property type="match status" value="6"/>
</dbReference>
<proteinExistence type="predicted"/>
<dbReference type="Proteomes" id="UP001214638">
    <property type="component" value="Unassembled WGS sequence"/>
</dbReference>
<organism evidence="4 5">
    <name type="scientific">Babesia duncani</name>
    <dbReference type="NCBI Taxonomy" id="323732"/>
    <lineage>
        <taxon>Eukaryota</taxon>
        <taxon>Sar</taxon>
        <taxon>Alveolata</taxon>
        <taxon>Apicomplexa</taxon>
        <taxon>Aconoidasida</taxon>
        <taxon>Piroplasmida</taxon>
        <taxon>Babesiidae</taxon>
        <taxon>Babesia</taxon>
    </lineage>
</organism>
<dbReference type="InterPro" id="IPR058923">
    <property type="entry name" value="RCC1-like_dom"/>
</dbReference>
<feature type="repeat" description="RCC1" evidence="2">
    <location>
        <begin position="507"/>
        <end position="556"/>
    </location>
</feature>
<feature type="repeat" description="RCC1" evidence="2">
    <location>
        <begin position="775"/>
        <end position="834"/>
    </location>
</feature>
<dbReference type="PROSITE" id="PS50012">
    <property type="entry name" value="RCC1_3"/>
    <property type="match status" value="13"/>
</dbReference>
<feature type="repeat" description="RCC1" evidence="2">
    <location>
        <begin position="454"/>
        <end position="506"/>
    </location>
</feature>